<gene>
    <name evidence="2" type="ORF">SNE40_004775</name>
</gene>
<keyword evidence="3" id="KW-1185">Reference proteome</keyword>
<evidence type="ECO:0000259" key="1">
    <source>
        <dbReference type="Pfam" id="PF17172"/>
    </source>
</evidence>
<dbReference type="Pfam" id="PF17172">
    <property type="entry name" value="GST_N_4"/>
    <property type="match status" value="1"/>
</dbReference>
<name>A0AAN8PYI4_PATCE</name>
<dbReference type="AlphaFoldDB" id="A0AAN8PYI4"/>
<proteinExistence type="predicted"/>
<dbReference type="Proteomes" id="UP001347796">
    <property type="component" value="Unassembled WGS sequence"/>
</dbReference>
<sequence length="83" mass="9651">MLTFPTCSFYLRFPYNGETVADSAFIIEYLNKKLALDLSMNLTQTERAIGRAFSKMMEDNTYWYVLVHVCNYNILNGFTNSTK</sequence>
<comment type="caution">
    <text evidence="2">The sequence shown here is derived from an EMBL/GenBank/DDBJ whole genome shotgun (WGS) entry which is preliminary data.</text>
</comment>
<evidence type="ECO:0000313" key="2">
    <source>
        <dbReference type="EMBL" id="KAK6188635.1"/>
    </source>
</evidence>
<evidence type="ECO:0000313" key="3">
    <source>
        <dbReference type="Proteomes" id="UP001347796"/>
    </source>
</evidence>
<feature type="domain" description="Thioredoxin-like fold" evidence="1">
    <location>
        <begin position="15"/>
        <end position="72"/>
    </location>
</feature>
<dbReference type="EMBL" id="JAZGQO010000003">
    <property type="protein sequence ID" value="KAK6188635.1"/>
    <property type="molecule type" value="Genomic_DNA"/>
</dbReference>
<protein>
    <recommendedName>
        <fullName evidence="1">Thioredoxin-like fold domain-containing protein</fullName>
    </recommendedName>
</protein>
<reference evidence="2 3" key="1">
    <citation type="submission" date="2024-01" db="EMBL/GenBank/DDBJ databases">
        <title>The genome of the rayed Mediterranean limpet Patella caerulea (Linnaeus, 1758).</title>
        <authorList>
            <person name="Anh-Thu Weber A."/>
            <person name="Halstead-Nussloch G."/>
        </authorList>
    </citation>
    <scope>NUCLEOTIDE SEQUENCE [LARGE SCALE GENOMIC DNA]</scope>
    <source>
        <strain evidence="2">AATW-2023a</strain>
        <tissue evidence="2">Whole specimen</tissue>
    </source>
</reference>
<organism evidence="2 3">
    <name type="scientific">Patella caerulea</name>
    <name type="common">Rayed Mediterranean limpet</name>
    <dbReference type="NCBI Taxonomy" id="87958"/>
    <lineage>
        <taxon>Eukaryota</taxon>
        <taxon>Metazoa</taxon>
        <taxon>Spiralia</taxon>
        <taxon>Lophotrochozoa</taxon>
        <taxon>Mollusca</taxon>
        <taxon>Gastropoda</taxon>
        <taxon>Patellogastropoda</taxon>
        <taxon>Patelloidea</taxon>
        <taxon>Patellidae</taxon>
        <taxon>Patella</taxon>
    </lineage>
</organism>
<dbReference type="InterPro" id="IPR012336">
    <property type="entry name" value="Thioredoxin-like_fold"/>
</dbReference>
<accession>A0AAN8PYI4</accession>